<dbReference type="EMBL" id="DQWE01000362">
    <property type="protein sequence ID" value="HDI83649.1"/>
    <property type="molecule type" value="Genomic_DNA"/>
</dbReference>
<protein>
    <submittedName>
        <fullName evidence="2">Deoxyguanosinetriphosphate triphosphohydrolase</fullName>
    </submittedName>
</protein>
<accession>A0A7C0VCK8</accession>
<feature type="non-terminal residue" evidence="2">
    <location>
        <position position="37"/>
    </location>
</feature>
<sequence>MLEDIERETLAPYGMKSSDTRGRKHPEDPPHFRTEFQ</sequence>
<dbReference type="AlphaFoldDB" id="A0A7C0VCK8"/>
<gene>
    <name evidence="2" type="ORF">ENF18_07660</name>
</gene>
<feature type="compositionally biased region" description="Basic and acidic residues" evidence="1">
    <location>
        <begin position="18"/>
        <end position="37"/>
    </location>
</feature>
<evidence type="ECO:0000313" key="2">
    <source>
        <dbReference type="EMBL" id="HDI83649.1"/>
    </source>
</evidence>
<dbReference type="Proteomes" id="UP000885847">
    <property type="component" value="Unassembled WGS sequence"/>
</dbReference>
<organism evidence="2">
    <name type="scientific">candidate division WOR-3 bacterium</name>
    <dbReference type="NCBI Taxonomy" id="2052148"/>
    <lineage>
        <taxon>Bacteria</taxon>
        <taxon>Bacteria division WOR-3</taxon>
    </lineage>
</organism>
<name>A0A7C0VCK8_UNCW3</name>
<comment type="caution">
    <text evidence="2">The sequence shown here is derived from an EMBL/GenBank/DDBJ whole genome shotgun (WGS) entry which is preliminary data.</text>
</comment>
<evidence type="ECO:0000256" key="1">
    <source>
        <dbReference type="SAM" id="MobiDB-lite"/>
    </source>
</evidence>
<proteinExistence type="predicted"/>
<feature type="region of interest" description="Disordered" evidence="1">
    <location>
        <begin position="1"/>
        <end position="37"/>
    </location>
</feature>
<reference evidence="2" key="1">
    <citation type="journal article" date="2020" name="mSystems">
        <title>Genome- and Community-Level Interaction Insights into Carbon Utilization and Element Cycling Functions of Hydrothermarchaeota in Hydrothermal Sediment.</title>
        <authorList>
            <person name="Zhou Z."/>
            <person name="Liu Y."/>
            <person name="Xu W."/>
            <person name="Pan J."/>
            <person name="Luo Z.H."/>
            <person name="Li M."/>
        </authorList>
    </citation>
    <scope>NUCLEOTIDE SEQUENCE [LARGE SCALE GENOMIC DNA]</scope>
    <source>
        <strain evidence="2">HyVt-102</strain>
    </source>
</reference>